<gene>
    <name evidence="1" type="ORF">HPB49_014629</name>
</gene>
<accession>A0ACB8C4A1</accession>
<reference evidence="1" key="1">
    <citation type="submission" date="2020-05" db="EMBL/GenBank/DDBJ databases">
        <title>Large-scale comparative analyses of tick genomes elucidate their genetic diversity and vector capacities.</title>
        <authorList>
            <person name="Jia N."/>
            <person name="Wang J."/>
            <person name="Shi W."/>
            <person name="Du L."/>
            <person name="Sun Y."/>
            <person name="Zhan W."/>
            <person name="Jiang J."/>
            <person name="Wang Q."/>
            <person name="Zhang B."/>
            <person name="Ji P."/>
            <person name="Sakyi L.B."/>
            <person name="Cui X."/>
            <person name="Yuan T."/>
            <person name="Jiang B."/>
            <person name="Yang W."/>
            <person name="Lam T.T.-Y."/>
            <person name="Chang Q."/>
            <person name="Ding S."/>
            <person name="Wang X."/>
            <person name="Zhu J."/>
            <person name="Ruan X."/>
            <person name="Zhao L."/>
            <person name="Wei J."/>
            <person name="Que T."/>
            <person name="Du C."/>
            <person name="Cheng J."/>
            <person name="Dai P."/>
            <person name="Han X."/>
            <person name="Huang E."/>
            <person name="Gao Y."/>
            <person name="Liu J."/>
            <person name="Shao H."/>
            <person name="Ye R."/>
            <person name="Li L."/>
            <person name="Wei W."/>
            <person name="Wang X."/>
            <person name="Wang C."/>
            <person name="Yang T."/>
            <person name="Huo Q."/>
            <person name="Li W."/>
            <person name="Guo W."/>
            <person name="Chen H."/>
            <person name="Zhou L."/>
            <person name="Ni X."/>
            <person name="Tian J."/>
            <person name="Zhou Y."/>
            <person name="Sheng Y."/>
            <person name="Liu T."/>
            <person name="Pan Y."/>
            <person name="Xia L."/>
            <person name="Li J."/>
            <person name="Zhao F."/>
            <person name="Cao W."/>
        </authorList>
    </citation>
    <scope>NUCLEOTIDE SEQUENCE</scope>
    <source>
        <strain evidence="1">Dsil-2018</strain>
    </source>
</reference>
<evidence type="ECO:0000313" key="2">
    <source>
        <dbReference type="Proteomes" id="UP000821865"/>
    </source>
</evidence>
<proteinExistence type="predicted"/>
<dbReference type="Proteomes" id="UP000821865">
    <property type="component" value="Chromosome 9"/>
</dbReference>
<name>A0ACB8C4A1_DERSI</name>
<protein>
    <submittedName>
        <fullName evidence="1">Uncharacterized protein</fullName>
    </submittedName>
</protein>
<sequence>MIVKQYDGPTLTEAIHVTAKIEWNKPCQIVKNEKQGTFVFFTPSTEARDKLLRLTHLDIEGKVHEMTLHLPVPDDFSGGVIHGIGLNTSLQKIKQGIAEHVENPKALQIRRLGQSKTIMLTFTTKEVPKKIKCPGAILNCYLYKKKYDVCYKCGELGHRYDVCESKKCRGCGIPNPTEGHDCNPTCKLCGQPHPTGDKTCKEIFRTPYIVKKRQWEKLQQQEEEEKPMRTSQQAGREQDAGPEQRTTSLHILLEATTAGHHPRAQEARGTAGHHHPTQEARGTTHQKGRLGSGEFP</sequence>
<dbReference type="EMBL" id="CM023478">
    <property type="protein sequence ID" value="KAH7933639.1"/>
    <property type="molecule type" value="Genomic_DNA"/>
</dbReference>
<evidence type="ECO:0000313" key="1">
    <source>
        <dbReference type="EMBL" id="KAH7933639.1"/>
    </source>
</evidence>
<organism evidence="1 2">
    <name type="scientific">Dermacentor silvarum</name>
    <name type="common">Tick</name>
    <dbReference type="NCBI Taxonomy" id="543639"/>
    <lineage>
        <taxon>Eukaryota</taxon>
        <taxon>Metazoa</taxon>
        <taxon>Ecdysozoa</taxon>
        <taxon>Arthropoda</taxon>
        <taxon>Chelicerata</taxon>
        <taxon>Arachnida</taxon>
        <taxon>Acari</taxon>
        <taxon>Parasitiformes</taxon>
        <taxon>Ixodida</taxon>
        <taxon>Ixodoidea</taxon>
        <taxon>Ixodidae</taxon>
        <taxon>Rhipicephalinae</taxon>
        <taxon>Dermacentor</taxon>
    </lineage>
</organism>
<keyword evidence="2" id="KW-1185">Reference proteome</keyword>
<comment type="caution">
    <text evidence="1">The sequence shown here is derived from an EMBL/GenBank/DDBJ whole genome shotgun (WGS) entry which is preliminary data.</text>
</comment>